<dbReference type="Gene3D" id="3.40.50.300">
    <property type="entry name" value="P-loop containing nucleotide triphosphate hydrolases"/>
    <property type="match status" value="2"/>
</dbReference>
<feature type="domain" description="ABC transporter" evidence="4">
    <location>
        <begin position="2"/>
        <end position="252"/>
    </location>
</feature>
<evidence type="ECO:0000256" key="2">
    <source>
        <dbReference type="ARBA" id="ARBA00022741"/>
    </source>
</evidence>
<dbReference type="InterPro" id="IPR003593">
    <property type="entry name" value="AAA+_ATPase"/>
</dbReference>
<dbReference type="Pfam" id="PF12848">
    <property type="entry name" value="ABC_tran_Xtn"/>
    <property type="match status" value="1"/>
</dbReference>
<dbReference type="FunFam" id="3.40.50.300:FF:000070">
    <property type="entry name" value="Putative ABC transporter ATP-binding component"/>
    <property type="match status" value="1"/>
</dbReference>
<evidence type="ECO:0000256" key="3">
    <source>
        <dbReference type="ARBA" id="ARBA00022840"/>
    </source>
</evidence>
<dbReference type="GO" id="GO:0005524">
    <property type="term" value="F:ATP binding"/>
    <property type="evidence" value="ECO:0007669"/>
    <property type="project" value="UniProtKB-KW"/>
</dbReference>
<dbReference type="GO" id="GO:0016887">
    <property type="term" value="F:ATP hydrolysis activity"/>
    <property type="evidence" value="ECO:0007669"/>
    <property type="project" value="InterPro"/>
</dbReference>
<evidence type="ECO:0000256" key="1">
    <source>
        <dbReference type="ARBA" id="ARBA00022737"/>
    </source>
</evidence>
<keyword evidence="3 5" id="KW-0067">ATP-binding</keyword>
<evidence type="ECO:0000313" key="5">
    <source>
        <dbReference type="EMBL" id="PIP42365.1"/>
    </source>
</evidence>
<dbReference type="Proteomes" id="UP000231067">
    <property type="component" value="Unassembled WGS sequence"/>
</dbReference>
<dbReference type="SUPFAM" id="SSF52540">
    <property type="entry name" value="P-loop containing nucleoside triphosphate hydrolases"/>
    <property type="match status" value="2"/>
</dbReference>
<evidence type="ECO:0000259" key="4">
    <source>
        <dbReference type="PROSITE" id="PS50893"/>
    </source>
</evidence>
<dbReference type="InterPro" id="IPR032781">
    <property type="entry name" value="ABC_tran_Xtn"/>
</dbReference>
<comment type="caution">
    <text evidence="5">The sequence shown here is derived from an EMBL/GenBank/DDBJ whole genome shotgun (WGS) entry which is preliminary data.</text>
</comment>
<dbReference type="PANTHER" id="PTHR42855:SF2">
    <property type="entry name" value="DRUG RESISTANCE ABC TRANSPORTER,ATP-BINDING PROTEIN"/>
    <property type="match status" value="1"/>
</dbReference>
<dbReference type="EMBL" id="PCSH01000012">
    <property type="protein sequence ID" value="PIP42365.1"/>
    <property type="molecule type" value="Genomic_DNA"/>
</dbReference>
<protein>
    <submittedName>
        <fullName evidence="5">ABC transporter ATP-binding protein</fullName>
    </submittedName>
</protein>
<feature type="domain" description="ABC transporter" evidence="4">
    <location>
        <begin position="320"/>
        <end position="535"/>
    </location>
</feature>
<organism evidence="5 6">
    <name type="scientific">Candidatus Desantisbacteria bacterium CG23_combo_of_CG06-09_8_20_14_all_40_23</name>
    <dbReference type="NCBI Taxonomy" id="1974550"/>
    <lineage>
        <taxon>Bacteria</taxon>
        <taxon>Candidatus Desantisiibacteriota</taxon>
    </lineage>
</organism>
<dbReference type="Pfam" id="PF00005">
    <property type="entry name" value="ABC_tran"/>
    <property type="match status" value="2"/>
</dbReference>
<accession>A0A2H0AA86</accession>
<dbReference type="SMART" id="SM00382">
    <property type="entry name" value="AAA"/>
    <property type="match status" value="2"/>
</dbReference>
<dbReference type="InterPro" id="IPR027417">
    <property type="entry name" value="P-loop_NTPase"/>
</dbReference>
<dbReference type="PANTHER" id="PTHR42855">
    <property type="entry name" value="ABC TRANSPORTER ATP-BINDING SUBUNIT"/>
    <property type="match status" value="1"/>
</dbReference>
<dbReference type="InterPro" id="IPR051309">
    <property type="entry name" value="ABCF_ATPase"/>
</dbReference>
<keyword evidence="1" id="KW-0677">Repeat</keyword>
<reference evidence="5 6" key="1">
    <citation type="submission" date="2017-09" db="EMBL/GenBank/DDBJ databases">
        <title>Depth-based differentiation of microbial function through sediment-hosted aquifers and enrichment of novel symbionts in the deep terrestrial subsurface.</title>
        <authorList>
            <person name="Probst A.J."/>
            <person name="Ladd B."/>
            <person name="Jarett J.K."/>
            <person name="Geller-Mcgrath D.E."/>
            <person name="Sieber C.M."/>
            <person name="Emerson J.B."/>
            <person name="Anantharaman K."/>
            <person name="Thomas B.C."/>
            <person name="Malmstrom R."/>
            <person name="Stieglmeier M."/>
            <person name="Klingl A."/>
            <person name="Woyke T."/>
            <person name="Ryan C.M."/>
            <person name="Banfield J.F."/>
        </authorList>
    </citation>
    <scope>NUCLEOTIDE SEQUENCE [LARGE SCALE GENOMIC DNA]</scope>
    <source>
        <strain evidence="5">CG23_combo_of_CG06-09_8_20_14_all_40_23</strain>
    </source>
</reference>
<keyword evidence="2" id="KW-0547">Nucleotide-binding</keyword>
<dbReference type="InterPro" id="IPR003439">
    <property type="entry name" value="ABC_transporter-like_ATP-bd"/>
</dbReference>
<name>A0A2H0AA86_9BACT</name>
<evidence type="ECO:0000313" key="6">
    <source>
        <dbReference type="Proteomes" id="UP000231067"/>
    </source>
</evidence>
<dbReference type="FunFam" id="3.40.50.300:FF:000011">
    <property type="entry name" value="Putative ABC transporter ATP-binding component"/>
    <property type="match status" value="1"/>
</dbReference>
<dbReference type="AlphaFoldDB" id="A0A2H0AA86"/>
<dbReference type="CDD" id="cd03221">
    <property type="entry name" value="ABCF_EF-3"/>
    <property type="match status" value="2"/>
</dbReference>
<dbReference type="PROSITE" id="PS50893">
    <property type="entry name" value="ABC_TRANSPORTER_2"/>
    <property type="match status" value="2"/>
</dbReference>
<sequence length="542" mass="61098">MISANNVSLHYGQRKLFTNANILFSPGNCYGLIGANGSGKSTFLKILSGEVNPTTGDIVISPGNRISTLKQDQFAFDECLTLTTVIMGHKKLYEIILEKDEIYSRTPFTNEDGMRVAELEGEFAELQGWNAESDAAKLLTELGIEESLHTVQMKQLKAGQKVRVLLAQALFGNPDILLLDEPTNYLDVESSMWLEEFLCTFDNIAIIVSHDRHFLDKVCTHIADIDFGKICLHPGNYSFWSEASQLAAQQQNKSNKKIEEQRKGLKDFIARFSSNASKAKQATSRKKILEKLTVDDFEPSSRKYPYINFEQEREAGDEVMSINNLSKTVDGQVSFKRLNITVNKGDKIAFVGINDLAKTTLFQILMDESQADSGFFKWGFTTKQAYYPRDNTTFFNNVDISVVDWLRQYSVNKDEEFIRAFLGRMLFSGEESLKSVNVLSGGEKAKCMLARMMVSQPNVLILDEPTNHLDLEAITSLNKGMEKFPGTILFSSHDHQLIQTVANRIIEITANGYIDSVDTTYDDYLSSERMKQQRHELYAIAG</sequence>
<proteinExistence type="predicted"/>
<gene>
    <name evidence="5" type="ORF">COX18_00575</name>
</gene>